<dbReference type="AlphaFoldDB" id="A0A1W6MY43"/>
<evidence type="ECO:0000313" key="2">
    <source>
        <dbReference type="Proteomes" id="UP000193978"/>
    </source>
</evidence>
<sequence>MSAARGKPPRLLASSSLWAAGTAELHRRTERVREAGAFLIGRTGPRGSRIEKFLFYDDVDPTCFRRGIVEFDGRKLGQVWEHCRATGAKVIADVHVHPGGYGQSESDRHNPIIAAVGHIALILPNFAAGRPVPGRIGMYEYAGSRQWFDHSLEGRRFFRVGVWPW</sequence>
<accession>A0A1W6MY43</accession>
<dbReference type="KEGG" id="mbry:B1812_16730"/>
<reference evidence="1 2" key="1">
    <citation type="submission" date="2017-02" db="EMBL/GenBank/DDBJ databases">
        <authorList>
            <person name="Peterson S.W."/>
        </authorList>
    </citation>
    <scope>NUCLEOTIDE SEQUENCE [LARGE SCALE GENOMIC DNA]</scope>
    <source>
        <strain evidence="1 2">S285</strain>
    </source>
</reference>
<evidence type="ECO:0000313" key="1">
    <source>
        <dbReference type="EMBL" id="ARN82456.1"/>
    </source>
</evidence>
<name>A0A1W6MY43_9HYPH</name>
<organism evidence="1 2">
    <name type="scientific">Methylocystis bryophila</name>
    <dbReference type="NCBI Taxonomy" id="655015"/>
    <lineage>
        <taxon>Bacteria</taxon>
        <taxon>Pseudomonadati</taxon>
        <taxon>Pseudomonadota</taxon>
        <taxon>Alphaproteobacteria</taxon>
        <taxon>Hyphomicrobiales</taxon>
        <taxon>Methylocystaceae</taxon>
        <taxon>Methylocystis</taxon>
    </lineage>
</organism>
<dbReference type="Proteomes" id="UP000193978">
    <property type="component" value="Chromosome"/>
</dbReference>
<keyword evidence="2" id="KW-1185">Reference proteome</keyword>
<dbReference type="EMBL" id="CP019948">
    <property type="protein sequence ID" value="ARN82456.1"/>
    <property type="molecule type" value="Genomic_DNA"/>
</dbReference>
<evidence type="ECO:0008006" key="3">
    <source>
        <dbReference type="Google" id="ProtNLM"/>
    </source>
</evidence>
<dbReference type="SUPFAM" id="SSF102712">
    <property type="entry name" value="JAB1/MPN domain"/>
    <property type="match status" value="1"/>
</dbReference>
<protein>
    <recommendedName>
        <fullName evidence="3">JAB domain-containing protein</fullName>
    </recommendedName>
</protein>
<gene>
    <name evidence="1" type="ORF">B1812_16730</name>
</gene>
<dbReference type="STRING" id="655015.B1812_16730"/>
<dbReference type="Gene3D" id="3.40.140.10">
    <property type="entry name" value="Cytidine Deaminase, domain 2"/>
    <property type="match status" value="1"/>
</dbReference>
<proteinExistence type="predicted"/>